<dbReference type="STRING" id="1076935.U4KTU1"/>
<evidence type="ECO:0000313" key="1">
    <source>
        <dbReference type="EMBL" id="CCX04418.1"/>
    </source>
</evidence>
<reference evidence="1 2" key="1">
    <citation type="journal article" date="2013" name="PLoS Genet.">
        <title>The genome and development-dependent transcriptomes of Pyronema confluens: a window into fungal evolution.</title>
        <authorList>
            <person name="Traeger S."/>
            <person name="Altegoer F."/>
            <person name="Freitag M."/>
            <person name="Gabaldon T."/>
            <person name="Kempken F."/>
            <person name="Kumar A."/>
            <person name="Marcet-Houben M."/>
            <person name="Poggeler S."/>
            <person name="Stajich J.E."/>
            <person name="Nowrousian M."/>
        </authorList>
    </citation>
    <scope>NUCLEOTIDE SEQUENCE [LARGE SCALE GENOMIC DNA]</scope>
    <source>
        <strain evidence="2">CBS 100304</strain>
        <tissue evidence="1">Vegetative mycelium</tissue>
    </source>
</reference>
<dbReference type="EMBL" id="HF935203">
    <property type="protein sequence ID" value="CCX04418.1"/>
    <property type="molecule type" value="Genomic_DNA"/>
</dbReference>
<proteinExistence type="predicted"/>
<accession>U4KTU1</accession>
<dbReference type="OrthoDB" id="5986190at2759"/>
<sequence length="133" mass="14903">MFEDLDSSYPNETLVNSVEYIACVYSEIAPQKACELRSQVFEARRRIHGIEHPITLSALDNFVCAYSRRGYWAESEKLQLQIIQARVKTLGPTHTDTIQAAANYALILMKLQRVEEAIESFAAGGEFGCAGAW</sequence>
<gene>
    <name evidence="1" type="ORF">PCON_02034</name>
</gene>
<dbReference type="InterPro" id="IPR011990">
    <property type="entry name" value="TPR-like_helical_dom_sf"/>
</dbReference>
<evidence type="ECO:0000313" key="2">
    <source>
        <dbReference type="Proteomes" id="UP000018144"/>
    </source>
</evidence>
<dbReference type="Proteomes" id="UP000018144">
    <property type="component" value="Unassembled WGS sequence"/>
</dbReference>
<organism evidence="1 2">
    <name type="scientific">Pyronema omphalodes (strain CBS 100304)</name>
    <name type="common">Pyronema confluens</name>
    <dbReference type="NCBI Taxonomy" id="1076935"/>
    <lineage>
        <taxon>Eukaryota</taxon>
        <taxon>Fungi</taxon>
        <taxon>Dikarya</taxon>
        <taxon>Ascomycota</taxon>
        <taxon>Pezizomycotina</taxon>
        <taxon>Pezizomycetes</taxon>
        <taxon>Pezizales</taxon>
        <taxon>Pyronemataceae</taxon>
        <taxon>Pyronema</taxon>
    </lineage>
</organism>
<dbReference type="SUPFAM" id="SSF48452">
    <property type="entry name" value="TPR-like"/>
    <property type="match status" value="1"/>
</dbReference>
<dbReference type="Gene3D" id="1.25.40.10">
    <property type="entry name" value="Tetratricopeptide repeat domain"/>
    <property type="match status" value="1"/>
</dbReference>
<name>U4KTU1_PYROM</name>
<dbReference type="AlphaFoldDB" id="U4KTU1"/>
<keyword evidence="2" id="KW-1185">Reference proteome</keyword>
<dbReference type="Pfam" id="PF13374">
    <property type="entry name" value="TPR_10"/>
    <property type="match status" value="1"/>
</dbReference>
<protein>
    <submittedName>
        <fullName evidence="1">Similar to Kinesin light chain 2 acc. no. Q9H0B6</fullName>
    </submittedName>
</protein>